<evidence type="ECO:0000313" key="2">
    <source>
        <dbReference type="Proteomes" id="UP000460272"/>
    </source>
</evidence>
<name>A0A6P2CAY1_9ACTN</name>
<evidence type="ECO:0000313" key="1">
    <source>
        <dbReference type="EMBL" id="TVZ06733.1"/>
    </source>
</evidence>
<dbReference type="RefSeq" id="WP_145851486.1">
    <property type="nucleotide sequence ID" value="NZ_RPFW01000001.1"/>
</dbReference>
<dbReference type="EMBL" id="RPFW01000001">
    <property type="protein sequence ID" value="TVZ06733.1"/>
    <property type="molecule type" value="Genomic_DNA"/>
</dbReference>
<organism evidence="1 2">
    <name type="scientific">Trebonia kvetii</name>
    <dbReference type="NCBI Taxonomy" id="2480626"/>
    <lineage>
        <taxon>Bacteria</taxon>
        <taxon>Bacillati</taxon>
        <taxon>Actinomycetota</taxon>
        <taxon>Actinomycetes</taxon>
        <taxon>Streptosporangiales</taxon>
        <taxon>Treboniaceae</taxon>
        <taxon>Trebonia</taxon>
    </lineage>
</organism>
<dbReference type="Proteomes" id="UP000460272">
    <property type="component" value="Unassembled WGS sequence"/>
</dbReference>
<sequence>MGMDAARDKLAGLAGASWIMSLPQRRAAYAQHPAGRGLPGPRADGGAGLVAVMFGAMAAPAPDRIVLPVTWEPMEPGDEFTVQLDGNITLAHATEHGHSALTLAGACPRPPGALTADAREQVRLELMEASREFIASVARELVHTAGPGPEQDLTGPSWAW</sequence>
<reference evidence="1 2" key="1">
    <citation type="submission" date="2018-11" db="EMBL/GenBank/DDBJ databases">
        <title>Trebonia kvetii gen.nov., sp.nov., a novel acidophilic actinobacterium, and proposal of the new actinobacterial family Treboniaceae fam. nov.</title>
        <authorList>
            <person name="Rapoport D."/>
            <person name="Sagova-Mareckova M."/>
            <person name="Sedlacek I."/>
            <person name="Provaznik J."/>
            <person name="Kralova S."/>
            <person name="Pavlinic D."/>
            <person name="Benes V."/>
            <person name="Kopecky J."/>
        </authorList>
    </citation>
    <scope>NUCLEOTIDE SEQUENCE [LARGE SCALE GENOMIC DNA]</scope>
    <source>
        <strain evidence="1 2">15Tr583</strain>
    </source>
</reference>
<gene>
    <name evidence="1" type="ORF">EAS64_05035</name>
</gene>
<protein>
    <submittedName>
        <fullName evidence="1">Uncharacterized protein</fullName>
    </submittedName>
</protein>
<accession>A0A6P2CAY1</accession>
<keyword evidence="2" id="KW-1185">Reference proteome</keyword>
<proteinExistence type="predicted"/>
<comment type="caution">
    <text evidence="1">The sequence shown here is derived from an EMBL/GenBank/DDBJ whole genome shotgun (WGS) entry which is preliminary data.</text>
</comment>
<dbReference type="AlphaFoldDB" id="A0A6P2CAY1"/>